<protein>
    <submittedName>
        <fullName evidence="2">Uncharacterized protein</fullName>
    </submittedName>
</protein>
<feature type="transmembrane region" description="Helical" evidence="1">
    <location>
        <begin position="16"/>
        <end position="38"/>
    </location>
</feature>
<gene>
    <name evidence="2" type="ORF">ARTHRO_10692</name>
</gene>
<proteinExistence type="predicted"/>
<name>A0A9P1KCE1_9CYAN</name>
<dbReference type="Proteomes" id="UP000032946">
    <property type="component" value="Chromosome"/>
</dbReference>
<keyword evidence="1" id="KW-1133">Transmembrane helix</keyword>
<evidence type="ECO:0000256" key="1">
    <source>
        <dbReference type="SAM" id="Phobius"/>
    </source>
</evidence>
<dbReference type="EMBL" id="FO818640">
    <property type="protein sequence ID" value="CDM93019.1"/>
    <property type="molecule type" value="Genomic_DNA"/>
</dbReference>
<evidence type="ECO:0000313" key="2">
    <source>
        <dbReference type="EMBL" id="CDM93019.1"/>
    </source>
</evidence>
<dbReference type="AlphaFoldDB" id="A0A9P1KCE1"/>
<reference evidence="2 3" key="1">
    <citation type="submission" date="2014-02" db="EMBL/GenBank/DDBJ databases">
        <authorList>
            <person name="Genoscope - CEA"/>
        </authorList>
    </citation>
    <scope>NUCLEOTIDE SEQUENCE [LARGE SCALE GENOMIC DNA]</scope>
    <source>
        <strain evidence="2 3">PCC 8005</strain>
    </source>
</reference>
<keyword evidence="1" id="KW-0472">Membrane</keyword>
<organism evidence="2 3">
    <name type="scientific">Limnospira indica PCC 8005</name>
    <dbReference type="NCBI Taxonomy" id="376219"/>
    <lineage>
        <taxon>Bacteria</taxon>
        <taxon>Bacillati</taxon>
        <taxon>Cyanobacteriota</taxon>
        <taxon>Cyanophyceae</taxon>
        <taxon>Oscillatoriophycideae</taxon>
        <taxon>Oscillatoriales</taxon>
        <taxon>Sirenicapillariaceae</taxon>
        <taxon>Limnospira</taxon>
    </lineage>
</organism>
<accession>A0A9P1KCE1</accession>
<sequence length="42" mass="4957">MVIPMALHRHLEILKIVYGIATSIFSIGRGGFVLYWYLWIDY</sequence>
<keyword evidence="1" id="KW-0812">Transmembrane</keyword>
<keyword evidence="3" id="KW-1185">Reference proteome</keyword>
<evidence type="ECO:0000313" key="3">
    <source>
        <dbReference type="Proteomes" id="UP000032946"/>
    </source>
</evidence>